<organism evidence="3 5">
    <name type="scientific">Natrinema pellirubrum (strain DSM 15624 / CIP 106293 / JCM 10476 / NCIMB 786 / 157)</name>
    <dbReference type="NCBI Taxonomy" id="797303"/>
    <lineage>
        <taxon>Archaea</taxon>
        <taxon>Methanobacteriati</taxon>
        <taxon>Methanobacteriota</taxon>
        <taxon>Stenosarchaea group</taxon>
        <taxon>Halobacteria</taxon>
        <taxon>Halobacteriales</taxon>
        <taxon>Natrialbaceae</taxon>
        <taxon>Natrinema</taxon>
    </lineage>
</organism>
<keyword evidence="6" id="KW-1185">Reference proteome</keyword>
<dbReference type="HOGENOM" id="CLU_133609_0_0_2"/>
<sequence>MTMIGAYTIGKKAVTFGYKRYGVPGAVASGGAALAGYLVVRRALQSSTNDGSVDSAIDAGEIQSAVEEKGLGAVTDKGTLDRAINEDEVGSPFDMGDVQSSAADETDEFAEGAGEGDSSAGN</sequence>
<evidence type="ECO:0000256" key="2">
    <source>
        <dbReference type="SAM" id="Phobius"/>
    </source>
</evidence>
<dbReference type="AlphaFoldDB" id="L0JI05"/>
<proteinExistence type="predicted"/>
<evidence type="ECO:0000313" key="5">
    <source>
        <dbReference type="Proteomes" id="UP000010843"/>
    </source>
</evidence>
<feature type="transmembrane region" description="Helical" evidence="2">
    <location>
        <begin position="21"/>
        <end position="40"/>
    </location>
</feature>
<dbReference type="Proteomes" id="UP000011593">
    <property type="component" value="Unassembled WGS sequence"/>
</dbReference>
<name>L0JI05_NATP1</name>
<reference evidence="4 6" key="3">
    <citation type="journal article" date="2014" name="PLoS Genet.">
        <title>Phylogenetically driven sequencing of extremely halophilic archaea reveals strategies for static and dynamic osmo-response.</title>
        <authorList>
            <person name="Becker E.A."/>
            <person name="Seitzer P.M."/>
            <person name="Tritt A."/>
            <person name="Larsen D."/>
            <person name="Krusor M."/>
            <person name="Yao A.I."/>
            <person name="Wu D."/>
            <person name="Madern D."/>
            <person name="Eisen J.A."/>
            <person name="Darling A.E."/>
            <person name="Facciotti M.T."/>
        </authorList>
    </citation>
    <scope>NUCLEOTIDE SEQUENCE [LARGE SCALE GENOMIC DNA]</scope>
    <source>
        <strain evidence="4 6">DSM 15624</strain>
    </source>
</reference>
<dbReference type="EMBL" id="AOIE01000010">
    <property type="protein sequence ID" value="ELY80687.1"/>
    <property type="molecule type" value="Genomic_DNA"/>
</dbReference>
<feature type="region of interest" description="Disordered" evidence="1">
    <location>
        <begin position="77"/>
        <end position="122"/>
    </location>
</feature>
<evidence type="ECO:0000313" key="3">
    <source>
        <dbReference type="EMBL" id="AGB30929.1"/>
    </source>
</evidence>
<keyword evidence="2" id="KW-0472">Membrane</keyword>
<evidence type="ECO:0000256" key="1">
    <source>
        <dbReference type="SAM" id="MobiDB-lite"/>
    </source>
</evidence>
<protein>
    <submittedName>
        <fullName evidence="3">Uncharacterized protein</fullName>
    </submittedName>
</protein>
<accession>L0JI05</accession>
<keyword evidence="2" id="KW-0812">Transmembrane</keyword>
<evidence type="ECO:0000313" key="6">
    <source>
        <dbReference type="Proteomes" id="UP000011593"/>
    </source>
</evidence>
<dbReference type="STRING" id="797303.Natpe_1017"/>
<dbReference type="eggNOG" id="arCOG10318">
    <property type="taxonomic scope" value="Archaea"/>
</dbReference>
<dbReference type="KEGG" id="npe:Natpe_1017"/>
<dbReference type="EMBL" id="CP003372">
    <property type="protein sequence ID" value="AGB30929.1"/>
    <property type="molecule type" value="Genomic_DNA"/>
</dbReference>
<gene>
    <name evidence="3" type="ordered locus">Natpe_1017</name>
    <name evidence="4" type="ORF">C488_02825</name>
</gene>
<dbReference type="PATRIC" id="fig|797303.5.peg.588"/>
<keyword evidence="2" id="KW-1133">Transmembrane helix</keyword>
<reference evidence="3" key="1">
    <citation type="submission" date="2012-02" db="EMBL/GenBank/DDBJ databases">
        <title>Complete sequence of chromosome of Natrinema pellirubrum DSM 15624.</title>
        <authorList>
            <consortium name="US DOE Joint Genome Institute"/>
            <person name="Lucas S."/>
            <person name="Han J."/>
            <person name="Lapidus A."/>
            <person name="Cheng J.-F."/>
            <person name="Goodwin L."/>
            <person name="Pitluck S."/>
            <person name="Peters L."/>
            <person name="Teshima H."/>
            <person name="Detter J.C."/>
            <person name="Han C."/>
            <person name="Tapia R."/>
            <person name="Land M."/>
            <person name="Hauser L."/>
            <person name="Kyrpides N."/>
            <person name="Ivanova N."/>
            <person name="Pagani I."/>
            <person name="Sproer C."/>
            <person name="Anderson I."/>
            <person name="Woyke T."/>
        </authorList>
    </citation>
    <scope>NUCLEOTIDE SEQUENCE</scope>
    <source>
        <strain evidence="3">DSM 15624</strain>
    </source>
</reference>
<reference evidence="5" key="2">
    <citation type="submission" date="2012-02" db="EMBL/GenBank/DDBJ databases">
        <title>Complete sequence of chromosome of Natrinema pellirubrum DSM 15624.</title>
        <authorList>
            <person name="Lucas S."/>
            <person name="Han J."/>
            <person name="Lapidus A."/>
            <person name="Cheng J.-F."/>
            <person name="Goodwin L."/>
            <person name="Pitluck S."/>
            <person name="Peters L."/>
            <person name="Teshima H."/>
            <person name="Detter J.C."/>
            <person name="Han C."/>
            <person name="Tapia R."/>
            <person name="Land M."/>
            <person name="Hauser L."/>
            <person name="Kyrpides N."/>
            <person name="Ivanova N."/>
            <person name="Pagani I."/>
            <person name="Sproer C."/>
            <person name="Anderson I."/>
            <person name="Woyke T."/>
        </authorList>
    </citation>
    <scope>NUCLEOTIDE SEQUENCE [LARGE SCALE GENOMIC DNA]</scope>
    <source>
        <strain evidence="5">DSM 15624 / JCM 10476 / NCIMB 786</strain>
    </source>
</reference>
<dbReference type="Proteomes" id="UP000010843">
    <property type="component" value="Chromosome"/>
</dbReference>
<evidence type="ECO:0000313" key="4">
    <source>
        <dbReference type="EMBL" id="ELY80687.1"/>
    </source>
</evidence>